<dbReference type="SUPFAM" id="SSF82282">
    <property type="entry name" value="Homocysteine S-methyltransferase"/>
    <property type="match status" value="1"/>
</dbReference>
<gene>
    <name evidence="4" type="ORF">S01H1_76883</name>
</gene>
<evidence type="ECO:0000256" key="1">
    <source>
        <dbReference type="ARBA" id="ARBA00022603"/>
    </source>
</evidence>
<evidence type="ECO:0000256" key="2">
    <source>
        <dbReference type="ARBA" id="ARBA00022679"/>
    </source>
</evidence>
<dbReference type="Gene3D" id="3.20.20.330">
    <property type="entry name" value="Homocysteine-binding-like domain"/>
    <property type="match status" value="1"/>
</dbReference>
<keyword evidence="2" id="KW-0808">Transferase</keyword>
<evidence type="ECO:0000313" key="4">
    <source>
        <dbReference type="EMBL" id="GAG47367.1"/>
    </source>
</evidence>
<sequence length="200" mass="21348">MGFDSSGRQRILAELGEKGPLIYDGSKGVYLDTRLAEVGREASDVSEWLNILAPQLVQQCHRDYIAAGSQVIQTNTFNGNRFRLEAHGLADRVHEVNLMAGQVAREAAGNDVPVAGSMGPSGKWLVTGEVTTEALKEGFAEQARALDEGGVDFFHVETMADLDEAAAAVEGIRSVSALPVALTMSFDTGKPERGLRTMAG</sequence>
<dbReference type="EMBL" id="BARS01051643">
    <property type="protein sequence ID" value="GAG47367.1"/>
    <property type="molecule type" value="Genomic_DNA"/>
</dbReference>
<reference evidence="4" key="1">
    <citation type="journal article" date="2014" name="Front. Microbiol.">
        <title>High frequency of phylogenetically diverse reductive dehalogenase-homologous genes in deep subseafloor sedimentary metagenomes.</title>
        <authorList>
            <person name="Kawai M."/>
            <person name="Futagami T."/>
            <person name="Toyoda A."/>
            <person name="Takaki Y."/>
            <person name="Nishi S."/>
            <person name="Hori S."/>
            <person name="Arai W."/>
            <person name="Tsubouchi T."/>
            <person name="Morono Y."/>
            <person name="Uchiyama I."/>
            <person name="Ito T."/>
            <person name="Fujiyama A."/>
            <person name="Inagaki F."/>
            <person name="Takami H."/>
        </authorList>
    </citation>
    <scope>NUCLEOTIDE SEQUENCE</scope>
    <source>
        <strain evidence="4">Expedition CK06-06</strain>
    </source>
</reference>
<feature type="domain" description="Hcy-binding" evidence="3">
    <location>
        <begin position="9"/>
        <end position="200"/>
    </location>
</feature>
<keyword evidence="1" id="KW-0489">Methyltransferase</keyword>
<dbReference type="AlphaFoldDB" id="X0YJU3"/>
<protein>
    <recommendedName>
        <fullName evidence="3">Hcy-binding domain-containing protein</fullName>
    </recommendedName>
</protein>
<dbReference type="Pfam" id="PF02574">
    <property type="entry name" value="S-methyl_trans"/>
    <property type="match status" value="1"/>
</dbReference>
<comment type="caution">
    <text evidence="4">The sequence shown here is derived from an EMBL/GenBank/DDBJ whole genome shotgun (WGS) entry which is preliminary data.</text>
</comment>
<dbReference type="InterPro" id="IPR036589">
    <property type="entry name" value="HCY_dom_sf"/>
</dbReference>
<dbReference type="InterPro" id="IPR003726">
    <property type="entry name" value="HCY_dom"/>
</dbReference>
<dbReference type="PANTHER" id="PTHR11103">
    <property type="entry name" value="SLR1189 PROTEIN"/>
    <property type="match status" value="1"/>
</dbReference>
<accession>X0YJU3</accession>
<proteinExistence type="predicted"/>
<evidence type="ECO:0000259" key="3">
    <source>
        <dbReference type="PROSITE" id="PS50970"/>
    </source>
</evidence>
<dbReference type="GO" id="GO:0032259">
    <property type="term" value="P:methylation"/>
    <property type="evidence" value="ECO:0007669"/>
    <property type="project" value="UniProtKB-KW"/>
</dbReference>
<feature type="non-terminal residue" evidence="4">
    <location>
        <position position="200"/>
    </location>
</feature>
<name>X0YJU3_9ZZZZ</name>
<dbReference type="GO" id="GO:0008168">
    <property type="term" value="F:methyltransferase activity"/>
    <property type="evidence" value="ECO:0007669"/>
    <property type="project" value="UniProtKB-KW"/>
</dbReference>
<dbReference type="PANTHER" id="PTHR11103:SF18">
    <property type="entry name" value="SLR1189 PROTEIN"/>
    <property type="match status" value="1"/>
</dbReference>
<organism evidence="4">
    <name type="scientific">marine sediment metagenome</name>
    <dbReference type="NCBI Taxonomy" id="412755"/>
    <lineage>
        <taxon>unclassified sequences</taxon>
        <taxon>metagenomes</taxon>
        <taxon>ecological metagenomes</taxon>
    </lineage>
</organism>
<dbReference type="PROSITE" id="PS50970">
    <property type="entry name" value="HCY"/>
    <property type="match status" value="1"/>
</dbReference>